<protein>
    <submittedName>
        <fullName evidence="2">Uncharacterized protein</fullName>
    </submittedName>
</protein>
<sequence length="196" mass="21632">MLSAGTAVRLAPSCSEQPRPRRGPSPSRPTVRKTAGGDRFFCANAPCHGRHSPARGLWKAKGWSQTDRRSKPDLAHVEGPCRARRDCERPRPPPHRRRFHKRPRRQVQPETSEKKPEPAAPRLPTERAVLEPRNSEGRDLPALPPEGLTSCGVDLLGGIEREILPVRSESEKLPPAFRAGSAVCPVAHFPAPAFTH</sequence>
<name>A0AA35KC78_9SAUR</name>
<evidence type="ECO:0000256" key="1">
    <source>
        <dbReference type="SAM" id="MobiDB-lite"/>
    </source>
</evidence>
<feature type="region of interest" description="Disordered" evidence="1">
    <location>
        <begin position="51"/>
        <end position="146"/>
    </location>
</feature>
<organism evidence="2 3">
    <name type="scientific">Podarcis lilfordi</name>
    <name type="common">Lilford's wall lizard</name>
    <dbReference type="NCBI Taxonomy" id="74358"/>
    <lineage>
        <taxon>Eukaryota</taxon>
        <taxon>Metazoa</taxon>
        <taxon>Chordata</taxon>
        <taxon>Craniata</taxon>
        <taxon>Vertebrata</taxon>
        <taxon>Euteleostomi</taxon>
        <taxon>Lepidosauria</taxon>
        <taxon>Squamata</taxon>
        <taxon>Bifurcata</taxon>
        <taxon>Unidentata</taxon>
        <taxon>Episquamata</taxon>
        <taxon>Laterata</taxon>
        <taxon>Lacertibaenia</taxon>
        <taxon>Lacertidae</taxon>
        <taxon>Podarcis</taxon>
    </lineage>
</organism>
<dbReference type="AlphaFoldDB" id="A0AA35KC78"/>
<accession>A0AA35KC78</accession>
<dbReference type="EMBL" id="OX395130">
    <property type="protein sequence ID" value="CAI5775425.1"/>
    <property type="molecule type" value="Genomic_DNA"/>
</dbReference>
<feature type="region of interest" description="Disordered" evidence="1">
    <location>
        <begin position="1"/>
        <end position="37"/>
    </location>
</feature>
<evidence type="ECO:0000313" key="2">
    <source>
        <dbReference type="EMBL" id="CAI5775425.1"/>
    </source>
</evidence>
<feature type="compositionally biased region" description="Basic and acidic residues" evidence="1">
    <location>
        <begin position="124"/>
        <end position="139"/>
    </location>
</feature>
<keyword evidence="3" id="KW-1185">Reference proteome</keyword>
<gene>
    <name evidence="2" type="ORF">PODLI_1B038045</name>
</gene>
<reference evidence="2" key="1">
    <citation type="submission" date="2022-12" db="EMBL/GenBank/DDBJ databases">
        <authorList>
            <person name="Alioto T."/>
            <person name="Alioto T."/>
            <person name="Gomez Garrido J."/>
        </authorList>
    </citation>
    <scope>NUCLEOTIDE SEQUENCE</scope>
</reference>
<evidence type="ECO:0000313" key="3">
    <source>
        <dbReference type="Proteomes" id="UP001178461"/>
    </source>
</evidence>
<dbReference type="Proteomes" id="UP001178461">
    <property type="component" value="Chromosome 5"/>
</dbReference>
<feature type="compositionally biased region" description="Basic residues" evidence="1">
    <location>
        <begin position="92"/>
        <end position="105"/>
    </location>
</feature>
<feature type="compositionally biased region" description="Basic and acidic residues" evidence="1">
    <location>
        <begin position="66"/>
        <end position="91"/>
    </location>
</feature>
<proteinExistence type="predicted"/>